<comment type="subcellular location">
    <subcellularLocation>
        <location evidence="8">Cytoplasm</location>
    </subcellularLocation>
</comment>
<gene>
    <name evidence="8" type="primary">infB</name>
    <name evidence="12" type="ORF">EP073_06585</name>
</gene>
<proteinExistence type="inferred from homology"/>
<dbReference type="InterPro" id="IPR006847">
    <property type="entry name" value="IF2_N"/>
</dbReference>
<dbReference type="InterPro" id="IPR000795">
    <property type="entry name" value="T_Tr_GTP-bd_dom"/>
</dbReference>
<dbReference type="PANTHER" id="PTHR43381">
    <property type="entry name" value="TRANSLATION INITIATION FACTOR IF-2-RELATED"/>
    <property type="match status" value="1"/>
</dbReference>
<evidence type="ECO:0000256" key="7">
    <source>
        <dbReference type="ARBA" id="ARBA00025162"/>
    </source>
</evidence>
<dbReference type="Pfam" id="PF04760">
    <property type="entry name" value="IF2_N"/>
    <property type="match status" value="1"/>
</dbReference>
<evidence type="ECO:0000313" key="13">
    <source>
        <dbReference type="Proteomes" id="UP000287502"/>
    </source>
</evidence>
<keyword evidence="13" id="KW-1185">Reference proteome</keyword>
<feature type="compositionally biased region" description="Basic residues" evidence="10">
    <location>
        <begin position="563"/>
        <end position="578"/>
    </location>
</feature>
<feature type="binding site" evidence="8">
    <location>
        <begin position="679"/>
        <end position="686"/>
    </location>
    <ligand>
        <name>GTP</name>
        <dbReference type="ChEBI" id="CHEBI:37565"/>
    </ligand>
</feature>
<organism evidence="12 13">
    <name type="scientific">Geovibrio thiophilus</name>
    <dbReference type="NCBI Taxonomy" id="139438"/>
    <lineage>
        <taxon>Bacteria</taxon>
        <taxon>Pseudomonadati</taxon>
        <taxon>Deferribacterota</taxon>
        <taxon>Deferribacteres</taxon>
        <taxon>Deferribacterales</taxon>
        <taxon>Geovibrionaceae</taxon>
        <taxon>Geovibrio</taxon>
    </lineage>
</organism>
<feature type="region of interest" description="G-domain" evidence="8">
    <location>
        <begin position="673"/>
        <end position="821"/>
    </location>
</feature>
<comment type="function">
    <text evidence="7 8 9">One of the essential components for the initiation of protein synthesis. Protects formylmethionyl-tRNA from spontaneous hydrolysis and promotes its binding to the 30S ribosomal subunits. Also involved in the hydrolysis of GTP during the formation of the 70S ribosomal complex.</text>
</comment>
<dbReference type="KEGG" id="gtl:EP073_06585"/>
<dbReference type="FunFam" id="2.40.30.10:FF:000054">
    <property type="entry name" value="Translation initiation factor IF-2"/>
    <property type="match status" value="1"/>
</dbReference>
<protein>
    <recommendedName>
        <fullName evidence="2 8">Translation initiation factor IF-2</fullName>
    </recommendedName>
</protein>
<evidence type="ECO:0000256" key="2">
    <source>
        <dbReference type="ARBA" id="ARBA00020675"/>
    </source>
</evidence>
<keyword evidence="4 8" id="KW-0547">Nucleotide-binding</keyword>
<dbReference type="NCBIfam" id="TIGR00231">
    <property type="entry name" value="small_GTP"/>
    <property type="match status" value="1"/>
</dbReference>
<dbReference type="NCBIfam" id="TIGR00487">
    <property type="entry name" value="IF-2"/>
    <property type="match status" value="1"/>
</dbReference>
<dbReference type="FunFam" id="3.40.50.300:FF:000019">
    <property type="entry name" value="Translation initiation factor IF-2"/>
    <property type="match status" value="1"/>
</dbReference>
<evidence type="ECO:0000256" key="5">
    <source>
        <dbReference type="ARBA" id="ARBA00022917"/>
    </source>
</evidence>
<dbReference type="Pfam" id="PF00009">
    <property type="entry name" value="GTP_EFTU"/>
    <property type="match status" value="1"/>
</dbReference>
<dbReference type="Proteomes" id="UP000287502">
    <property type="component" value="Chromosome"/>
</dbReference>
<dbReference type="FunFam" id="3.40.50.10050:FF:000001">
    <property type="entry name" value="Translation initiation factor IF-2"/>
    <property type="match status" value="1"/>
</dbReference>
<dbReference type="CDD" id="cd03692">
    <property type="entry name" value="mtIF2_IVc"/>
    <property type="match status" value="1"/>
</dbReference>
<feature type="compositionally biased region" description="Basic and acidic residues" evidence="10">
    <location>
        <begin position="176"/>
        <end position="475"/>
    </location>
</feature>
<dbReference type="GO" id="GO:0005525">
    <property type="term" value="F:GTP binding"/>
    <property type="evidence" value="ECO:0007669"/>
    <property type="project" value="UniProtKB-KW"/>
</dbReference>
<dbReference type="InterPro" id="IPR005225">
    <property type="entry name" value="Small_GTP-bd"/>
</dbReference>
<feature type="region of interest" description="Disordered" evidence="10">
    <location>
        <begin position="1"/>
        <end position="521"/>
    </location>
</feature>
<evidence type="ECO:0000256" key="3">
    <source>
        <dbReference type="ARBA" id="ARBA00022540"/>
    </source>
</evidence>
<dbReference type="FunFam" id="2.40.30.10:FF:000008">
    <property type="entry name" value="Translation initiation factor IF-2"/>
    <property type="match status" value="1"/>
</dbReference>
<dbReference type="EMBL" id="CP035108">
    <property type="protein sequence ID" value="QAR33082.1"/>
    <property type="molecule type" value="Genomic_DNA"/>
</dbReference>
<evidence type="ECO:0000313" key="12">
    <source>
        <dbReference type="EMBL" id="QAR33082.1"/>
    </source>
</evidence>
<dbReference type="HAMAP" id="MF_00100_B">
    <property type="entry name" value="IF_2_B"/>
    <property type="match status" value="1"/>
</dbReference>
<dbReference type="InterPro" id="IPR023115">
    <property type="entry name" value="TIF_IF2_dom3"/>
</dbReference>
<feature type="compositionally biased region" description="Basic and acidic residues" evidence="10">
    <location>
        <begin position="63"/>
        <end position="72"/>
    </location>
</feature>
<dbReference type="PROSITE" id="PS01176">
    <property type="entry name" value="IF2"/>
    <property type="match status" value="1"/>
</dbReference>
<dbReference type="PROSITE" id="PS51722">
    <property type="entry name" value="G_TR_2"/>
    <property type="match status" value="1"/>
</dbReference>
<evidence type="ECO:0000256" key="6">
    <source>
        <dbReference type="ARBA" id="ARBA00023134"/>
    </source>
</evidence>
<dbReference type="Gene3D" id="3.40.50.10050">
    <property type="entry name" value="Translation initiation factor IF- 2, domain 3"/>
    <property type="match status" value="1"/>
</dbReference>
<evidence type="ECO:0000259" key="11">
    <source>
        <dbReference type="PROSITE" id="PS51722"/>
    </source>
</evidence>
<evidence type="ECO:0000256" key="10">
    <source>
        <dbReference type="SAM" id="MobiDB-lite"/>
    </source>
</evidence>
<dbReference type="Gene3D" id="2.40.30.10">
    <property type="entry name" value="Translation factors"/>
    <property type="match status" value="2"/>
</dbReference>
<name>A0A3R5YZ67_9BACT</name>
<dbReference type="CDD" id="cd01887">
    <property type="entry name" value="IF2_eIF5B"/>
    <property type="match status" value="1"/>
</dbReference>
<feature type="compositionally biased region" description="Basic and acidic residues" evidence="10">
    <location>
        <begin position="81"/>
        <end position="117"/>
    </location>
</feature>
<dbReference type="PANTHER" id="PTHR43381:SF5">
    <property type="entry name" value="TR-TYPE G DOMAIN-CONTAINING PROTEIN"/>
    <property type="match status" value="1"/>
</dbReference>
<dbReference type="SUPFAM" id="SSF50447">
    <property type="entry name" value="Translation proteins"/>
    <property type="match status" value="2"/>
</dbReference>
<dbReference type="InterPro" id="IPR000178">
    <property type="entry name" value="TF_IF2_bacterial-like"/>
</dbReference>
<keyword evidence="5 8" id="KW-0648">Protein biosynthesis</keyword>
<evidence type="ECO:0000256" key="9">
    <source>
        <dbReference type="RuleBase" id="RU000644"/>
    </source>
</evidence>
<keyword evidence="3 8" id="KW-0396">Initiation factor</keyword>
<dbReference type="InterPro" id="IPR015760">
    <property type="entry name" value="TIF_IF2"/>
</dbReference>
<dbReference type="InterPro" id="IPR044145">
    <property type="entry name" value="IF2_II"/>
</dbReference>
<dbReference type="GO" id="GO:0003924">
    <property type="term" value="F:GTPase activity"/>
    <property type="evidence" value="ECO:0007669"/>
    <property type="project" value="UniProtKB-UniRule"/>
</dbReference>
<reference evidence="12 13" key="1">
    <citation type="submission" date="2019-01" db="EMBL/GenBank/DDBJ databases">
        <title>Geovibrio thiophilus DSM 11263, complete genome.</title>
        <authorList>
            <person name="Spring S."/>
            <person name="Bunk B."/>
            <person name="Sproer C."/>
        </authorList>
    </citation>
    <scope>NUCLEOTIDE SEQUENCE [LARGE SCALE GENOMIC DNA]</scope>
    <source>
        <strain evidence="12 13">DSM 11263</strain>
    </source>
</reference>
<keyword evidence="6 8" id="KW-0342">GTP-binding</keyword>
<dbReference type="InterPro" id="IPR053905">
    <property type="entry name" value="EF-G-like_DII"/>
</dbReference>
<dbReference type="SUPFAM" id="SSF52156">
    <property type="entry name" value="Initiation factor IF2/eIF5b, domain 3"/>
    <property type="match status" value="1"/>
</dbReference>
<feature type="compositionally biased region" description="Basic and acidic residues" evidence="10">
    <location>
        <begin position="486"/>
        <end position="521"/>
    </location>
</feature>
<feature type="compositionally biased region" description="Basic and acidic residues" evidence="10">
    <location>
        <begin position="33"/>
        <end position="49"/>
    </location>
</feature>
<dbReference type="GO" id="GO:0003743">
    <property type="term" value="F:translation initiation factor activity"/>
    <property type="evidence" value="ECO:0007669"/>
    <property type="project" value="UniProtKB-UniRule"/>
</dbReference>
<dbReference type="OrthoDB" id="9811804at2"/>
<feature type="compositionally biased region" description="Basic and acidic residues" evidence="10">
    <location>
        <begin position="137"/>
        <end position="148"/>
    </location>
</feature>
<feature type="compositionally biased region" description="Basic and acidic residues" evidence="10">
    <location>
        <begin position="1"/>
        <end position="18"/>
    </location>
</feature>
<comment type="similarity">
    <text evidence="1 8 9">Belongs to the TRAFAC class translation factor GTPase superfamily. Classic translation factor GTPase family. IF-2 subfamily.</text>
</comment>
<dbReference type="InterPro" id="IPR036925">
    <property type="entry name" value="TIF_IF2_dom3_sf"/>
</dbReference>
<feature type="compositionally biased region" description="Polar residues" evidence="10">
    <location>
        <begin position="154"/>
        <end position="169"/>
    </location>
</feature>
<dbReference type="Pfam" id="PF22042">
    <property type="entry name" value="EF-G_D2"/>
    <property type="match status" value="1"/>
</dbReference>
<feature type="binding site" evidence="8">
    <location>
        <begin position="725"/>
        <end position="729"/>
    </location>
    <ligand>
        <name>GTP</name>
        <dbReference type="ChEBI" id="CHEBI:37565"/>
    </ligand>
</feature>
<evidence type="ECO:0000256" key="8">
    <source>
        <dbReference type="HAMAP-Rule" id="MF_00100"/>
    </source>
</evidence>
<dbReference type="AlphaFoldDB" id="A0A3R5YZ67"/>
<keyword evidence="8" id="KW-0963">Cytoplasm</keyword>
<dbReference type="InterPro" id="IPR009000">
    <property type="entry name" value="Transl_B-barrel_sf"/>
</dbReference>
<dbReference type="CDD" id="cd03702">
    <property type="entry name" value="IF2_mtIF2_II"/>
    <property type="match status" value="1"/>
</dbReference>
<dbReference type="GO" id="GO:0005829">
    <property type="term" value="C:cytosol"/>
    <property type="evidence" value="ECO:0007669"/>
    <property type="project" value="TreeGrafter"/>
</dbReference>
<evidence type="ECO:0000256" key="1">
    <source>
        <dbReference type="ARBA" id="ARBA00007733"/>
    </source>
</evidence>
<feature type="region of interest" description="Disordered" evidence="10">
    <location>
        <begin position="554"/>
        <end position="581"/>
    </location>
</feature>
<sequence length="1193" mass="133822">MSDLKNNDEGKKLNRNDEPENTGLDLTEGDSDESAKEDKHSRLNRRQELLQKALERHKRHPRAREVKIKGNEEDPQQPKKISREELQNRKRALEKNIRKVDEQREQYTKDTEGRAPARAENAQESAVSRPAEAPVTAKEHTVSAEKTEAPVIKTSASAEKSQNNISAGSVQAEKTAGTDDRQQGEREKMLQQEKELPSQGDEREKPAAKPDSNERPRYEERRPQGDRPQYGDRRPQGDRPQGDRPQYGDRRPQGDRPQGDRPQYGDRRPQGDRPQGDRPQYGDRRPQGDRPQGDRPQYGDRRPQGDRPQGDRPQYGDRRPQGDRPQGDRPQYGDRRPQGDRPQGDRPQYERRPQGDRPQGDRPQYERRPQGDRPQGDRPQYERRPQGDRPQGDRPQYDRRPQGDRPQGDRPQYGDRRPQGDRPQGDRPQYGDRRPQGDRPQYGDRRPQGDRPQYGDRRPMDKDRGDRPQYGDRRPQRPAASGGMTPKDEIKLEIKKKIKDKPEPQKVEVKKKPVKKADKPKSFHKTVAEGFDELTIEHEIAAVVAAPVAVVEKEEEVDESAKRKPQTSRPRHDKRKKRHEVEQKVIVRPSSVEIGENIIVSDLAKLMAVKATELVKKLLSLGIMASVNQAVDADTAVLLASDYGIDIKTKVVTEEDLLPTVADKPEELIPRPPIVTVMGHVDHGKTSLLDAIRRTSVAEKEAGGITQHIGAYEVDLEHGKIVFLDTPGHEAFTTLRARGAQVTDIVILVVAADDGVMPQTKEAIDHSKAAGVKIVVAVNKIDKENANPDMVKRQLADLGIISEEWGGNHQFQEISAKKNLNIDTLLERVLLEAEMLDLKGNPERPAEGIIIESKLDKQKGPVATVLIRNGSLKKGDYFVCGTEHGKVRAMFNFKGMSVKEAGVSIPVELMGFSDVPQSGDRFIVTPDEKVAKQIAELRMDHKREKALMEKTKVSLADLFAKIKQGELKELNIVLKADVQGSLAALENSLNKLTSTEIKVNIIHSGVGGINENDIILTAASNGLIFGFNVRPDVKAKEKAEKEGVDINLYSVIYQIVDDVKQALEGMIDPNLREQIIGQAEVRQVFSVPKIGKIAGSYVTDGKILKTAGVRVIRNSIVLYQGKISSLKRFKDDAKEVMAGYECGIGVEKFNDLKEGDVIEAFITVEEKRTLDDVKKSDLEKQKAAAAQETASTE</sequence>
<feature type="domain" description="Tr-type G" evidence="11">
    <location>
        <begin position="670"/>
        <end position="839"/>
    </location>
</feature>
<dbReference type="InterPro" id="IPR027417">
    <property type="entry name" value="P-loop_NTPase"/>
</dbReference>
<dbReference type="SUPFAM" id="SSF52540">
    <property type="entry name" value="P-loop containing nucleoside triphosphate hydrolases"/>
    <property type="match status" value="1"/>
</dbReference>
<dbReference type="Gene3D" id="3.40.50.300">
    <property type="entry name" value="P-loop containing nucleotide triphosphate hydrolases"/>
    <property type="match status" value="1"/>
</dbReference>
<accession>A0A3R5YZ67</accession>
<feature type="binding site" evidence="8">
    <location>
        <begin position="779"/>
        <end position="782"/>
    </location>
    <ligand>
        <name>GTP</name>
        <dbReference type="ChEBI" id="CHEBI:37565"/>
    </ligand>
</feature>
<dbReference type="Pfam" id="PF11987">
    <property type="entry name" value="IF-2"/>
    <property type="match status" value="1"/>
</dbReference>
<evidence type="ECO:0000256" key="4">
    <source>
        <dbReference type="ARBA" id="ARBA00022741"/>
    </source>
</evidence>